<dbReference type="Pfam" id="PF00501">
    <property type="entry name" value="AMP-binding"/>
    <property type="match status" value="1"/>
</dbReference>
<evidence type="ECO:0000259" key="4">
    <source>
        <dbReference type="Pfam" id="PF00501"/>
    </source>
</evidence>
<gene>
    <name evidence="5" type="ORF">CP975_28130</name>
</gene>
<dbReference type="PANTHER" id="PTHR43272:SF33">
    <property type="entry name" value="AMP-BINDING DOMAIN-CONTAINING PROTEIN-RELATED"/>
    <property type="match status" value="1"/>
</dbReference>
<keyword evidence="1" id="KW-0547">Nucleotide-binding</keyword>
<dbReference type="GO" id="GO:0004467">
    <property type="term" value="F:long-chain fatty acid-CoA ligase activity"/>
    <property type="evidence" value="ECO:0007669"/>
    <property type="project" value="TreeGrafter"/>
</dbReference>
<dbReference type="SUPFAM" id="SSF56801">
    <property type="entry name" value="Acetyl-CoA synthetase-like"/>
    <property type="match status" value="1"/>
</dbReference>
<feature type="compositionally biased region" description="Low complexity" evidence="3">
    <location>
        <begin position="170"/>
        <end position="183"/>
    </location>
</feature>
<reference evidence="5 6" key="1">
    <citation type="submission" date="2017-09" db="EMBL/GenBank/DDBJ databases">
        <authorList>
            <person name="Lee N."/>
            <person name="Cho B.-K."/>
        </authorList>
    </citation>
    <scope>NUCLEOTIDE SEQUENCE [LARGE SCALE GENOMIC DNA]</scope>
    <source>
        <strain evidence="5 6">ATCC 12461</strain>
    </source>
</reference>
<feature type="region of interest" description="Disordered" evidence="3">
    <location>
        <begin position="1"/>
        <end position="30"/>
    </location>
</feature>
<protein>
    <submittedName>
        <fullName evidence="5">Long-chain fatty acid--CoA ligase</fullName>
    </submittedName>
</protein>
<keyword evidence="5" id="KW-0436">Ligase</keyword>
<dbReference type="InterPro" id="IPR000873">
    <property type="entry name" value="AMP-dep_synth/lig_dom"/>
</dbReference>
<dbReference type="PANTHER" id="PTHR43272">
    <property type="entry name" value="LONG-CHAIN-FATTY-ACID--COA LIGASE"/>
    <property type="match status" value="1"/>
</dbReference>
<dbReference type="InterPro" id="IPR042099">
    <property type="entry name" value="ANL_N_sf"/>
</dbReference>
<proteinExistence type="predicted"/>
<evidence type="ECO:0000256" key="3">
    <source>
        <dbReference type="SAM" id="MobiDB-lite"/>
    </source>
</evidence>
<evidence type="ECO:0000256" key="2">
    <source>
        <dbReference type="ARBA" id="ARBA00022840"/>
    </source>
</evidence>
<dbReference type="OrthoDB" id="9803968at2"/>
<accession>A0A5J6HNW4</accession>
<dbReference type="RefSeq" id="WP_150477480.1">
    <property type="nucleotide sequence ID" value="NZ_CP023695.1"/>
</dbReference>
<dbReference type="Pfam" id="PF23562">
    <property type="entry name" value="AMP-binding_C_3"/>
    <property type="match status" value="1"/>
</dbReference>
<dbReference type="Proteomes" id="UP000326553">
    <property type="component" value="Chromosome"/>
</dbReference>
<evidence type="ECO:0000313" key="5">
    <source>
        <dbReference type="EMBL" id="QEV20902.1"/>
    </source>
</evidence>
<dbReference type="AlphaFoldDB" id="A0A5J6HNW4"/>
<evidence type="ECO:0000313" key="6">
    <source>
        <dbReference type="Proteomes" id="UP000326553"/>
    </source>
</evidence>
<organism evidence="5 6">
    <name type="scientific">Streptomyces alboniger</name>
    <dbReference type="NCBI Taxonomy" id="132473"/>
    <lineage>
        <taxon>Bacteria</taxon>
        <taxon>Bacillati</taxon>
        <taxon>Actinomycetota</taxon>
        <taxon>Actinomycetes</taxon>
        <taxon>Kitasatosporales</taxon>
        <taxon>Streptomycetaceae</taxon>
        <taxon>Streptomyces</taxon>
        <taxon>Streptomyces aurantiacus group</taxon>
    </lineage>
</organism>
<sequence length="640" mass="69327">MNVRLSVGGDTPVARDGRAAPGARPCGPPGTGETLAHLARRNAERWPTAAAIRWRGPADEPCHMTYAAAWEASEGTARGLLSLGLAPGDRVAVLSGLRPEWTTTLLAAAASGLVVVSLLPSTVPEEIVHVLGDCEARVVVCEDAEQLAKVEAARPRLPHLRHTVLIDAPAAASPPDSAGSSPDSAEHPVRTLSLDELRARGRRDVDAAELRLRSDAVRAEDLLAIIYTSGTTGPKKGCALSHGNYVSVLRAHPQPPPRPEGGQEHTNGTVFVVTGPHTIAMLMQVLAWWSRYTLVFRRGGPDDSLVDEIRAARPQILPLVPLALEQIYSSVLASWPEEDVSLVVEAARAGLDARERVRRGETLPPRLQEWFDATEKSLFAKVRDHFGGALRRVTVSGAPVSREILVFFLGCGVPLVECYGMTETAAAATTNTPDAYRLGTVGRPLPGVEVATAPDGEVLIRGANVFRGYWGYHEDEFGSVRDGWLHTGDLGSIDADGYVTLTGRKKELIQLSHGVAVSPNPVESELRGNPLISHAVAYGEGKPHLVVLLTLNEPYAGKWAAERRLPTGMAPLVRDPILLRELTRTVQRANATLQEYYRVRAFMVLDRDLSLDEGELTISMKVARHVVHARFREELDALYR</sequence>
<evidence type="ECO:0000256" key="1">
    <source>
        <dbReference type="ARBA" id="ARBA00022741"/>
    </source>
</evidence>
<dbReference type="GO" id="GO:0016020">
    <property type="term" value="C:membrane"/>
    <property type="evidence" value="ECO:0007669"/>
    <property type="project" value="TreeGrafter"/>
</dbReference>
<name>A0A5J6HNW4_STRAD</name>
<feature type="domain" description="AMP-dependent synthetase/ligase" evidence="4">
    <location>
        <begin position="40"/>
        <end position="470"/>
    </location>
</feature>
<dbReference type="KEGG" id="salw:CP975_28130"/>
<keyword evidence="6" id="KW-1185">Reference proteome</keyword>
<dbReference type="GO" id="GO:0005524">
    <property type="term" value="F:ATP binding"/>
    <property type="evidence" value="ECO:0007669"/>
    <property type="project" value="UniProtKB-KW"/>
</dbReference>
<dbReference type="EMBL" id="CP023695">
    <property type="protein sequence ID" value="QEV20902.1"/>
    <property type="molecule type" value="Genomic_DNA"/>
</dbReference>
<feature type="region of interest" description="Disordered" evidence="3">
    <location>
        <begin position="170"/>
        <end position="192"/>
    </location>
</feature>
<dbReference type="Gene3D" id="3.40.50.12780">
    <property type="entry name" value="N-terminal domain of ligase-like"/>
    <property type="match status" value="1"/>
</dbReference>
<keyword evidence="2" id="KW-0067">ATP-binding</keyword>